<gene>
    <name evidence="2" type="ORF">TBK1r_64400</name>
</gene>
<feature type="domain" description="Helix-turn-helix" evidence="1">
    <location>
        <begin position="19"/>
        <end position="64"/>
    </location>
</feature>
<dbReference type="InterPro" id="IPR010093">
    <property type="entry name" value="SinI_DNA-bd"/>
</dbReference>
<dbReference type="EMBL" id="CP036432">
    <property type="protein sequence ID" value="QDV87410.1"/>
    <property type="molecule type" value="Genomic_DNA"/>
</dbReference>
<name>A0ABX5Y0W4_9BACT</name>
<dbReference type="RefSeq" id="WP_145219074.1">
    <property type="nucleotide sequence ID" value="NZ_CP036432.1"/>
</dbReference>
<dbReference type="InterPro" id="IPR041657">
    <property type="entry name" value="HTH_17"/>
</dbReference>
<dbReference type="Proteomes" id="UP000318081">
    <property type="component" value="Chromosome"/>
</dbReference>
<dbReference type="Pfam" id="PF12728">
    <property type="entry name" value="HTH_17"/>
    <property type="match status" value="1"/>
</dbReference>
<dbReference type="NCBIfam" id="TIGR01764">
    <property type="entry name" value="excise"/>
    <property type="match status" value="1"/>
</dbReference>
<keyword evidence="3" id="KW-1185">Reference proteome</keyword>
<reference evidence="2 3" key="1">
    <citation type="submission" date="2019-02" db="EMBL/GenBank/DDBJ databases">
        <title>Deep-cultivation of Planctomycetes and their phenomic and genomic characterization uncovers novel biology.</title>
        <authorList>
            <person name="Wiegand S."/>
            <person name="Jogler M."/>
            <person name="Boedeker C."/>
            <person name="Pinto D."/>
            <person name="Vollmers J."/>
            <person name="Rivas-Marin E."/>
            <person name="Kohn T."/>
            <person name="Peeters S.H."/>
            <person name="Heuer A."/>
            <person name="Rast P."/>
            <person name="Oberbeckmann S."/>
            <person name="Bunk B."/>
            <person name="Jeske O."/>
            <person name="Meyerdierks A."/>
            <person name="Storesund J.E."/>
            <person name="Kallscheuer N."/>
            <person name="Luecker S."/>
            <person name="Lage O.M."/>
            <person name="Pohl T."/>
            <person name="Merkel B.J."/>
            <person name="Hornburger P."/>
            <person name="Mueller R.-W."/>
            <person name="Bruemmer F."/>
            <person name="Labrenz M."/>
            <person name="Spormann A.M."/>
            <person name="Op den Camp H."/>
            <person name="Overmann J."/>
            <person name="Amann R."/>
            <person name="Jetten M.S.M."/>
            <person name="Mascher T."/>
            <person name="Medema M.H."/>
            <person name="Devos D.P."/>
            <person name="Kaster A.-K."/>
            <person name="Ovreas L."/>
            <person name="Rohde M."/>
            <person name="Galperin M.Y."/>
            <person name="Jogler C."/>
        </authorList>
    </citation>
    <scope>NUCLEOTIDE SEQUENCE [LARGE SCALE GENOMIC DNA]</scope>
    <source>
        <strain evidence="2 3">TBK1r</strain>
    </source>
</reference>
<organism evidence="2 3">
    <name type="scientific">Stieleria magnilauensis</name>
    <dbReference type="NCBI Taxonomy" id="2527963"/>
    <lineage>
        <taxon>Bacteria</taxon>
        <taxon>Pseudomonadati</taxon>
        <taxon>Planctomycetota</taxon>
        <taxon>Planctomycetia</taxon>
        <taxon>Pirellulales</taxon>
        <taxon>Pirellulaceae</taxon>
        <taxon>Stieleria</taxon>
    </lineage>
</organism>
<evidence type="ECO:0000259" key="1">
    <source>
        <dbReference type="Pfam" id="PF12728"/>
    </source>
</evidence>
<evidence type="ECO:0000313" key="2">
    <source>
        <dbReference type="EMBL" id="QDV87410.1"/>
    </source>
</evidence>
<accession>A0ABX5Y0W4</accession>
<protein>
    <submittedName>
        <fullName evidence="2">Helix-turn-helix domain protein</fullName>
    </submittedName>
</protein>
<evidence type="ECO:0000313" key="3">
    <source>
        <dbReference type="Proteomes" id="UP000318081"/>
    </source>
</evidence>
<sequence>MNEPQETQSAISSGNAPVLLTVREVAGICRLAEPTIRKLAASEKLPSIEIGGSIRFRRDAIESLIGPLGD</sequence>
<proteinExistence type="predicted"/>